<gene>
    <name evidence="1" type="ORF">EEDITHA_LOCUS17633</name>
</gene>
<comment type="caution">
    <text evidence="1">The sequence shown here is derived from an EMBL/GenBank/DDBJ whole genome shotgun (WGS) entry which is preliminary data.</text>
</comment>
<evidence type="ECO:0000313" key="2">
    <source>
        <dbReference type="Proteomes" id="UP001153954"/>
    </source>
</evidence>
<dbReference type="Proteomes" id="UP001153954">
    <property type="component" value="Unassembled WGS sequence"/>
</dbReference>
<keyword evidence="2" id="KW-1185">Reference proteome</keyword>
<dbReference type="EMBL" id="CAKOGL010000026">
    <property type="protein sequence ID" value="CAH2103081.1"/>
    <property type="molecule type" value="Genomic_DNA"/>
</dbReference>
<sequence>MNMDKTKIMSKVHDAAPGNSIVKVVDVYIRLGHKTNEDCRQSPADLQAEMAVGGAQKGSRMETTYRQAQRRTVVCEMDRRVKESRSKPLDASSIEPVALEVDGGVLRSTMDIHND</sequence>
<protein>
    <submittedName>
        <fullName evidence="1">Uncharacterized protein</fullName>
    </submittedName>
</protein>
<organism evidence="1 2">
    <name type="scientific">Euphydryas editha</name>
    <name type="common">Edith's checkerspot</name>
    <dbReference type="NCBI Taxonomy" id="104508"/>
    <lineage>
        <taxon>Eukaryota</taxon>
        <taxon>Metazoa</taxon>
        <taxon>Ecdysozoa</taxon>
        <taxon>Arthropoda</taxon>
        <taxon>Hexapoda</taxon>
        <taxon>Insecta</taxon>
        <taxon>Pterygota</taxon>
        <taxon>Neoptera</taxon>
        <taxon>Endopterygota</taxon>
        <taxon>Lepidoptera</taxon>
        <taxon>Glossata</taxon>
        <taxon>Ditrysia</taxon>
        <taxon>Papilionoidea</taxon>
        <taxon>Nymphalidae</taxon>
        <taxon>Nymphalinae</taxon>
        <taxon>Euphydryas</taxon>
    </lineage>
</organism>
<proteinExistence type="predicted"/>
<dbReference type="AlphaFoldDB" id="A0AAU9UU69"/>
<accession>A0AAU9UU69</accession>
<name>A0AAU9UU69_EUPED</name>
<evidence type="ECO:0000313" key="1">
    <source>
        <dbReference type="EMBL" id="CAH2103081.1"/>
    </source>
</evidence>
<reference evidence="1" key="1">
    <citation type="submission" date="2022-03" db="EMBL/GenBank/DDBJ databases">
        <authorList>
            <person name="Tunstrom K."/>
        </authorList>
    </citation>
    <scope>NUCLEOTIDE SEQUENCE</scope>
</reference>